<sequence>MNDLGSGSVLAVAILGACLLLTAVLVPALAMLALGQGVQGAADAAALAAADTASGAVPGIPCEAAAAAAALNGATVAACRVDDLIATVAVERRVAGFRLGAEARAGPPRANPERANRERAFKGPRVETNASCDSCELRLL</sequence>
<gene>
    <name evidence="1" type="ORF">EEJ31_07255</name>
</gene>
<name>A0A3M8LAU0_9MICO</name>
<dbReference type="InterPro" id="IPR021202">
    <property type="entry name" value="Rv3654c-like"/>
</dbReference>
<dbReference type="AlphaFoldDB" id="A0A3M8LAU0"/>
<evidence type="ECO:0008006" key="3">
    <source>
        <dbReference type="Google" id="ProtNLM"/>
    </source>
</evidence>
<keyword evidence="2" id="KW-1185">Reference proteome</keyword>
<dbReference type="EMBL" id="RDSR01000009">
    <property type="protein sequence ID" value="RNE62617.1"/>
    <property type="molecule type" value="Genomic_DNA"/>
</dbReference>
<comment type="caution">
    <text evidence="1">The sequence shown here is derived from an EMBL/GenBank/DDBJ whole genome shotgun (WGS) entry which is preliminary data.</text>
</comment>
<dbReference type="NCBIfam" id="TIGR03816">
    <property type="entry name" value="tadE_like_DECH"/>
    <property type="match status" value="1"/>
</dbReference>
<evidence type="ECO:0000313" key="1">
    <source>
        <dbReference type="EMBL" id="RNE62617.1"/>
    </source>
</evidence>
<proteinExistence type="predicted"/>
<dbReference type="Proteomes" id="UP000279859">
    <property type="component" value="Unassembled WGS sequence"/>
</dbReference>
<reference evidence="1 2" key="1">
    <citation type="submission" date="2018-11" db="EMBL/GenBank/DDBJ databases">
        <title>Cryobacterium sp. nov., isolated from rhizosphere soil of lettuce.</title>
        <authorList>
            <person name="Wang Y."/>
        </authorList>
    </citation>
    <scope>NUCLEOTIDE SEQUENCE [LARGE SCALE GENOMIC DNA]</scope>
    <source>
        <strain evidence="1 2">NEAU-85</strain>
    </source>
</reference>
<organism evidence="1 2">
    <name type="scientific">Cryobacterium tepidiphilum</name>
    <dbReference type="NCBI Taxonomy" id="2486026"/>
    <lineage>
        <taxon>Bacteria</taxon>
        <taxon>Bacillati</taxon>
        <taxon>Actinomycetota</taxon>
        <taxon>Actinomycetes</taxon>
        <taxon>Micrococcales</taxon>
        <taxon>Microbacteriaceae</taxon>
        <taxon>Cryobacterium</taxon>
    </lineage>
</organism>
<protein>
    <recommendedName>
        <fullName evidence="3">Helicase</fullName>
    </recommendedName>
</protein>
<evidence type="ECO:0000313" key="2">
    <source>
        <dbReference type="Proteomes" id="UP000279859"/>
    </source>
</evidence>
<accession>A0A3M8LAU0</accession>